<dbReference type="InterPro" id="IPR023614">
    <property type="entry name" value="Porin_dom_sf"/>
</dbReference>
<keyword evidence="3" id="KW-0472">Membrane</keyword>
<dbReference type="InterPro" id="IPR050298">
    <property type="entry name" value="Gram-neg_bact_OMP"/>
</dbReference>
<dbReference type="InterPro" id="IPR033900">
    <property type="entry name" value="Gram_neg_porin_domain"/>
</dbReference>
<evidence type="ECO:0000259" key="5">
    <source>
        <dbReference type="Pfam" id="PF13609"/>
    </source>
</evidence>
<dbReference type="PANTHER" id="PTHR34501">
    <property type="entry name" value="PROTEIN YDDL-RELATED"/>
    <property type="match status" value="1"/>
</dbReference>
<gene>
    <name evidence="6" type="ORF">K6Q96_04790</name>
</gene>
<evidence type="ECO:0000256" key="1">
    <source>
        <dbReference type="ARBA" id="ARBA00004571"/>
    </source>
</evidence>
<dbReference type="Pfam" id="PF13609">
    <property type="entry name" value="Porin_4"/>
    <property type="match status" value="1"/>
</dbReference>
<reference evidence="6" key="1">
    <citation type="submission" date="2021-08" db="EMBL/GenBank/DDBJ databases">
        <authorList>
            <person name="Sakaguchi M."/>
            <person name="Kikuchi T."/>
            <person name="Urbanczyk H."/>
        </authorList>
    </citation>
    <scope>NUCLEOTIDE SEQUENCE</scope>
    <source>
        <strain evidence="6">020920N</strain>
    </source>
</reference>
<keyword evidence="7" id="KW-1185">Reference proteome</keyword>
<proteinExistence type="predicted"/>
<keyword evidence="2 4" id="KW-0732">Signal</keyword>
<dbReference type="SUPFAM" id="SSF56935">
    <property type="entry name" value="Porins"/>
    <property type="match status" value="1"/>
</dbReference>
<protein>
    <submittedName>
        <fullName evidence="6">Porin</fullName>
    </submittedName>
</protein>
<evidence type="ECO:0000313" key="6">
    <source>
        <dbReference type="EMBL" id="USH03334.1"/>
    </source>
</evidence>
<comment type="subcellular location">
    <subcellularLocation>
        <location evidence="1">Cell outer membrane</location>
        <topology evidence="1">Multi-pass membrane protein</topology>
    </subcellularLocation>
</comment>
<evidence type="ECO:0000256" key="3">
    <source>
        <dbReference type="ARBA" id="ARBA00023136"/>
    </source>
</evidence>
<evidence type="ECO:0000256" key="4">
    <source>
        <dbReference type="SAM" id="SignalP"/>
    </source>
</evidence>
<name>A0ABY4WWB0_9GAMM</name>
<dbReference type="Proteomes" id="UP001056255">
    <property type="component" value="Chromosome I"/>
</dbReference>
<evidence type="ECO:0000256" key="2">
    <source>
        <dbReference type="ARBA" id="ARBA00022729"/>
    </source>
</evidence>
<evidence type="ECO:0000313" key="7">
    <source>
        <dbReference type="Proteomes" id="UP001056255"/>
    </source>
</evidence>
<sequence>MKKTILAMAVPALLAAGAVNAATVYDQDGVTVTIGGAAEVQIIQEYEFNQQDVDLDVRLDDGELNFGIDVAVSESLTALGYFDFENEGGSVKNTELWAGFKGDFGQLTAGRMYTFWDDTNINEDIELGLEGVDSSLPASGNDVIKYRYDGDAFWFGVAHNLKQNGSEEETFKDVSGNLVREVTVNNATHTDAGVGTSFAGVDLAAYFIAAEKTPTVNDTKNDKIKSDAFQVSAVYNVDAFTVGASYTDFEQKTAGAQDKDKSGHYVELLAGYGVGDFQYYLGYNFGENDDNSEGSNIYANATYKMHSNVKTYVELGWAEKKDASGNTNAKDYGDATGFLVGMEVKF</sequence>
<accession>A0ABY4WWB0</accession>
<dbReference type="EMBL" id="CP082275">
    <property type="protein sequence ID" value="USH03334.1"/>
    <property type="molecule type" value="Genomic_DNA"/>
</dbReference>
<feature type="signal peptide" evidence="4">
    <location>
        <begin position="1"/>
        <end position="21"/>
    </location>
</feature>
<feature type="domain" description="Porin" evidence="5">
    <location>
        <begin position="9"/>
        <end position="322"/>
    </location>
</feature>
<feature type="chain" id="PRO_5047547990" evidence="4">
    <location>
        <begin position="22"/>
        <end position="346"/>
    </location>
</feature>
<organism evidence="6 7">
    <name type="scientific">Grimontia kaedaensis</name>
    <dbReference type="NCBI Taxonomy" id="2872157"/>
    <lineage>
        <taxon>Bacteria</taxon>
        <taxon>Pseudomonadati</taxon>
        <taxon>Pseudomonadota</taxon>
        <taxon>Gammaproteobacteria</taxon>
        <taxon>Vibrionales</taxon>
        <taxon>Vibrionaceae</taxon>
        <taxon>Grimontia</taxon>
    </lineage>
</organism>
<dbReference type="Gene3D" id="2.40.160.10">
    <property type="entry name" value="Porin"/>
    <property type="match status" value="1"/>
</dbReference>
<dbReference type="PANTHER" id="PTHR34501:SF2">
    <property type="entry name" value="OUTER MEMBRANE PORIN F-RELATED"/>
    <property type="match status" value="1"/>
</dbReference>
<dbReference type="RefSeq" id="WP_251878231.1">
    <property type="nucleotide sequence ID" value="NZ_CP082275.1"/>
</dbReference>